<protein>
    <recommendedName>
        <fullName evidence="4">PH domain-containing protein</fullName>
    </recommendedName>
</protein>
<evidence type="ECO:0000256" key="1">
    <source>
        <dbReference type="SAM" id="Phobius"/>
    </source>
</evidence>
<sequence>MKSIKTSKAFTKKQTTLGYILLVAAALLIFTGRIELLALAALFLGMTYYQKDKDIIKIENDHLEIKIGALASTRFIKFKDITSIEAASPKKVILHYKEDSKPKKLRIPVHMIEQTELDEFIIFINNKLKPEPATSV</sequence>
<keyword evidence="1" id="KW-0472">Membrane</keyword>
<reference evidence="2 3" key="1">
    <citation type="submission" date="2019-02" db="EMBL/GenBank/DDBJ databases">
        <authorList>
            <person name="Goldberg S.R."/>
            <person name="Haltli B.A."/>
            <person name="Correa H."/>
            <person name="Russell K.G."/>
        </authorList>
    </citation>
    <scope>NUCLEOTIDE SEQUENCE [LARGE SCALE GENOMIC DNA]</scope>
    <source>
        <strain evidence="2 3">JCM 16186</strain>
    </source>
</reference>
<evidence type="ECO:0008006" key="4">
    <source>
        <dbReference type="Google" id="ProtNLM"/>
    </source>
</evidence>
<evidence type="ECO:0000313" key="2">
    <source>
        <dbReference type="EMBL" id="MTI27231.1"/>
    </source>
</evidence>
<comment type="caution">
    <text evidence="2">The sequence shown here is derived from an EMBL/GenBank/DDBJ whole genome shotgun (WGS) entry which is preliminary data.</text>
</comment>
<proteinExistence type="predicted"/>
<keyword evidence="3" id="KW-1185">Reference proteome</keyword>
<organism evidence="2 3">
    <name type="scientific">Fulvivirga kasyanovii</name>
    <dbReference type="NCBI Taxonomy" id="396812"/>
    <lineage>
        <taxon>Bacteria</taxon>
        <taxon>Pseudomonadati</taxon>
        <taxon>Bacteroidota</taxon>
        <taxon>Cytophagia</taxon>
        <taxon>Cytophagales</taxon>
        <taxon>Fulvivirgaceae</taxon>
        <taxon>Fulvivirga</taxon>
    </lineage>
</organism>
<name>A0ABW9RTL4_9BACT</name>
<dbReference type="EMBL" id="SMLW01000618">
    <property type="protein sequence ID" value="MTI27231.1"/>
    <property type="molecule type" value="Genomic_DNA"/>
</dbReference>
<gene>
    <name evidence="2" type="ORF">E1163_19910</name>
</gene>
<keyword evidence="1" id="KW-0812">Transmembrane</keyword>
<feature type="transmembrane region" description="Helical" evidence="1">
    <location>
        <begin position="20"/>
        <end position="49"/>
    </location>
</feature>
<dbReference type="RefSeq" id="WP_155174233.1">
    <property type="nucleotide sequence ID" value="NZ_BAAAFL010000012.1"/>
</dbReference>
<evidence type="ECO:0000313" key="3">
    <source>
        <dbReference type="Proteomes" id="UP000798808"/>
    </source>
</evidence>
<dbReference type="Proteomes" id="UP000798808">
    <property type="component" value="Unassembled WGS sequence"/>
</dbReference>
<accession>A0ABW9RTL4</accession>
<keyword evidence="1" id="KW-1133">Transmembrane helix</keyword>